<name>A0A1J5QCV1_9ZZZZ</name>
<organism evidence="2">
    <name type="scientific">mine drainage metagenome</name>
    <dbReference type="NCBI Taxonomy" id="410659"/>
    <lineage>
        <taxon>unclassified sequences</taxon>
        <taxon>metagenomes</taxon>
        <taxon>ecological metagenomes</taxon>
    </lineage>
</organism>
<dbReference type="GO" id="GO:0006950">
    <property type="term" value="P:response to stress"/>
    <property type="evidence" value="ECO:0007669"/>
    <property type="project" value="TreeGrafter"/>
</dbReference>
<feature type="domain" description="HTH marR-type" evidence="1">
    <location>
        <begin position="1"/>
        <end position="147"/>
    </location>
</feature>
<dbReference type="PROSITE" id="PS50995">
    <property type="entry name" value="HTH_MARR_2"/>
    <property type="match status" value="1"/>
</dbReference>
<dbReference type="SUPFAM" id="SSF46785">
    <property type="entry name" value="Winged helix' DNA-binding domain"/>
    <property type="match status" value="1"/>
</dbReference>
<comment type="caution">
    <text evidence="2">The sequence shown here is derived from an EMBL/GenBank/DDBJ whole genome shotgun (WGS) entry which is preliminary data.</text>
</comment>
<dbReference type="InterPro" id="IPR000835">
    <property type="entry name" value="HTH_MarR-typ"/>
</dbReference>
<dbReference type="PANTHER" id="PTHR33164">
    <property type="entry name" value="TRANSCRIPTIONAL REGULATOR, MARR FAMILY"/>
    <property type="match status" value="1"/>
</dbReference>
<dbReference type="Pfam" id="PF12802">
    <property type="entry name" value="MarR_2"/>
    <property type="match status" value="1"/>
</dbReference>
<accession>A0A1J5QCV1</accession>
<sequence>MDEPRWLDDREREAWLALSALMLLLPAALDAHLTREAELTGFSYFVLAMLSEAPGHATTMSDLAVRSHASPSRLSHVVSTLEARGWVERRRCSRDGRVVHISLTEDGWTSLVDLAPRHVEAVRSFVFDALDEDDVERLAQIATKIQRVLDPERTFGPTH</sequence>
<protein>
    <submittedName>
        <fullName evidence="2">Transcriptional repressor MprA</fullName>
    </submittedName>
</protein>
<dbReference type="SMART" id="SM00347">
    <property type="entry name" value="HTH_MARR"/>
    <property type="match status" value="1"/>
</dbReference>
<dbReference type="AlphaFoldDB" id="A0A1J5QCV1"/>
<dbReference type="InterPro" id="IPR036388">
    <property type="entry name" value="WH-like_DNA-bd_sf"/>
</dbReference>
<dbReference type="PRINTS" id="PR00598">
    <property type="entry name" value="HTHMARR"/>
</dbReference>
<evidence type="ECO:0000259" key="1">
    <source>
        <dbReference type="PROSITE" id="PS50995"/>
    </source>
</evidence>
<dbReference type="EMBL" id="MLJW01000979">
    <property type="protein sequence ID" value="OIQ81026.1"/>
    <property type="molecule type" value="Genomic_DNA"/>
</dbReference>
<dbReference type="PANTHER" id="PTHR33164:SF99">
    <property type="entry name" value="MARR FAMILY REGULATORY PROTEIN"/>
    <property type="match status" value="1"/>
</dbReference>
<gene>
    <name evidence="2" type="primary">mprA_20</name>
    <name evidence="2" type="ORF">GALL_372030</name>
</gene>
<dbReference type="InterPro" id="IPR039422">
    <property type="entry name" value="MarR/SlyA-like"/>
</dbReference>
<dbReference type="InterPro" id="IPR036390">
    <property type="entry name" value="WH_DNA-bd_sf"/>
</dbReference>
<evidence type="ECO:0000313" key="2">
    <source>
        <dbReference type="EMBL" id="OIQ81026.1"/>
    </source>
</evidence>
<dbReference type="Gene3D" id="1.10.10.10">
    <property type="entry name" value="Winged helix-like DNA-binding domain superfamily/Winged helix DNA-binding domain"/>
    <property type="match status" value="1"/>
</dbReference>
<reference evidence="2" key="1">
    <citation type="submission" date="2016-10" db="EMBL/GenBank/DDBJ databases">
        <title>Sequence of Gallionella enrichment culture.</title>
        <authorList>
            <person name="Poehlein A."/>
            <person name="Muehling M."/>
            <person name="Daniel R."/>
        </authorList>
    </citation>
    <scope>NUCLEOTIDE SEQUENCE</scope>
</reference>
<proteinExistence type="predicted"/>
<dbReference type="GO" id="GO:0003700">
    <property type="term" value="F:DNA-binding transcription factor activity"/>
    <property type="evidence" value="ECO:0007669"/>
    <property type="project" value="InterPro"/>
</dbReference>